<protein>
    <recommendedName>
        <fullName evidence="3">O-antigen polymerase</fullName>
    </recommendedName>
</protein>
<proteinExistence type="predicted"/>
<evidence type="ECO:0000313" key="2">
    <source>
        <dbReference type="EMBL" id="KKK55936.1"/>
    </source>
</evidence>
<reference evidence="2" key="1">
    <citation type="journal article" date="2015" name="Nature">
        <title>Complex archaea that bridge the gap between prokaryotes and eukaryotes.</title>
        <authorList>
            <person name="Spang A."/>
            <person name="Saw J.H."/>
            <person name="Jorgensen S.L."/>
            <person name="Zaremba-Niedzwiedzka K."/>
            <person name="Martijn J."/>
            <person name="Lind A.E."/>
            <person name="van Eijk R."/>
            <person name="Schleper C."/>
            <person name="Guy L."/>
            <person name="Ettema T.J."/>
        </authorList>
    </citation>
    <scope>NUCLEOTIDE SEQUENCE</scope>
</reference>
<feature type="transmembrane region" description="Helical" evidence="1">
    <location>
        <begin position="132"/>
        <end position="156"/>
    </location>
</feature>
<accession>A0A0F8Z748</accession>
<feature type="transmembrane region" description="Helical" evidence="1">
    <location>
        <begin position="205"/>
        <end position="236"/>
    </location>
</feature>
<feature type="transmembrane region" description="Helical" evidence="1">
    <location>
        <begin position="47"/>
        <end position="67"/>
    </location>
</feature>
<keyword evidence="1" id="KW-1133">Transmembrane helix</keyword>
<dbReference type="PANTHER" id="PTHR37422">
    <property type="entry name" value="TEICHURONIC ACID BIOSYNTHESIS PROTEIN TUAE"/>
    <property type="match status" value="1"/>
</dbReference>
<evidence type="ECO:0000256" key="1">
    <source>
        <dbReference type="SAM" id="Phobius"/>
    </source>
</evidence>
<dbReference type="EMBL" id="LAZR01065249">
    <property type="protein sequence ID" value="KKK55936.1"/>
    <property type="molecule type" value="Genomic_DNA"/>
</dbReference>
<keyword evidence="1" id="KW-0472">Membrane</keyword>
<feature type="transmembrane region" description="Helical" evidence="1">
    <location>
        <begin position="79"/>
        <end position="95"/>
    </location>
</feature>
<feature type="transmembrane region" description="Helical" evidence="1">
    <location>
        <begin position="242"/>
        <end position="260"/>
    </location>
</feature>
<feature type="transmembrane region" description="Helical" evidence="1">
    <location>
        <begin position="176"/>
        <end position="198"/>
    </location>
</feature>
<feature type="non-terminal residue" evidence="2">
    <location>
        <position position="263"/>
    </location>
</feature>
<evidence type="ECO:0008006" key="3">
    <source>
        <dbReference type="Google" id="ProtNLM"/>
    </source>
</evidence>
<organism evidence="2">
    <name type="scientific">marine sediment metagenome</name>
    <dbReference type="NCBI Taxonomy" id="412755"/>
    <lineage>
        <taxon>unclassified sequences</taxon>
        <taxon>metagenomes</taxon>
        <taxon>ecological metagenomes</taxon>
    </lineage>
</organism>
<feature type="transmembrane region" description="Helical" evidence="1">
    <location>
        <begin position="107"/>
        <end position="125"/>
    </location>
</feature>
<dbReference type="InterPro" id="IPR051533">
    <property type="entry name" value="WaaL-like"/>
</dbReference>
<comment type="caution">
    <text evidence="2">The sequence shown here is derived from an EMBL/GenBank/DDBJ whole genome shotgun (WGS) entry which is preliminary data.</text>
</comment>
<keyword evidence="1" id="KW-0812">Transmembrane</keyword>
<gene>
    <name evidence="2" type="ORF">LCGC14_3069560</name>
</gene>
<name>A0A0F8Z748_9ZZZZ</name>
<dbReference type="AlphaFoldDB" id="A0A0F8Z748"/>
<dbReference type="PANTHER" id="PTHR37422:SF13">
    <property type="entry name" value="LIPOPOLYSACCHARIDE BIOSYNTHESIS PROTEIN PA4999-RELATED"/>
    <property type="match status" value="1"/>
</dbReference>
<feature type="transmembrane region" description="Helical" evidence="1">
    <location>
        <begin position="12"/>
        <end position="35"/>
    </location>
</feature>
<sequence>MGIIFWICTISVICIITGVTFYKPYLGIAFVIFSIPFEGSKIFDGISIYPLEAVLPILGFICIFKLIVRRENYFENKKLVFYYLPFMLCILLSALKFMEFSLTAKEIVRWLELIVVYFLTINLINDDKKVRVLLYSMILTTAMVSICGIVSYLAGVESIYDGRPGAYSFFGHPNALAGYVNLIIPVLFGMLMASVFLWERIALGVFTVLSIMTWFLAFSRSAWISLILTMILVFFLTKVKKGAIFLLVLLFMSFAIVFLSSNI</sequence>